<proteinExistence type="predicted"/>
<evidence type="ECO:0000313" key="2">
    <source>
        <dbReference type="Proteomes" id="UP000326779"/>
    </source>
</evidence>
<sequence>MNEQNKKMSIDASNINGHSKISADMSTKVTLDVTDLTSLLHQAITQAKQLQTTLNQVNEFMKEGSKMKLTIEASVTELQKMLQAIAGSQEHSEKTCVDLTGRVIPNPYPAVPRNNA</sequence>
<dbReference type="KEGG" id="lhb:D1010_07160"/>
<dbReference type="Proteomes" id="UP000326779">
    <property type="component" value="Chromosome"/>
</dbReference>
<protein>
    <submittedName>
        <fullName evidence="1">Uncharacterized protein</fullName>
    </submittedName>
</protein>
<dbReference type="AlphaFoldDB" id="A0A5P8M3Y3"/>
<name>A0A5P8M3Y3_9LACO</name>
<accession>A0A5P8M3Y3</accession>
<gene>
    <name evidence="1" type="ORF">D1010_07160</name>
</gene>
<dbReference type="RefSeq" id="WP_152260596.1">
    <property type="nucleotide sequence ID" value="NZ_CP045143.1"/>
</dbReference>
<organism evidence="1 2">
    <name type="scientific">Schleiferilactobacillus harbinensis</name>
    <dbReference type="NCBI Taxonomy" id="304207"/>
    <lineage>
        <taxon>Bacteria</taxon>
        <taxon>Bacillati</taxon>
        <taxon>Bacillota</taxon>
        <taxon>Bacilli</taxon>
        <taxon>Lactobacillales</taxon>
        <taxon>Lactobacillaceae</taxon>
        <taxon>Schleiferilactobacillus</taxon>
    </lineage>
</organism>
<reference evidence="1 2" key="1">
    <citation type="submission" date="2019-10" db="EMBL/GenBank/DDBJ databases">
        <title>The completed genome of Lactobacillus harbinensis M1.</title>
        <authorList>
            <person name="Zheng Y."/>
        </authorList>
    </citation>
    <scope>NUCLEOTIDE SEQUENCE [LARGE SCALE GENOMIC DNA]</scope>
    <source>
        <strain evidence="1 2">M1</strain>
    </source>
</reference>
<evidence type="ECO:0000313" key="1">
    <source>
        <dbReference type="EMBL" id="QFR23196.1"/>
    </source>
</evidence>
<dbReference type="EMBL" id="CP045143">
    <property type="protein sequence ID" value="QFR23196.1"/>
    <property type="molecule type" value="Genomic_DNA"/>
</dbReference>